<dbReference type="GO" id="GO:0016740">
    <property type="term" value="F:transferase activity"/>
    <property type="evidence" value="ECO:0007669"/>
    <property type="project" value="UniProtKB-KW"/>
</dbReference>
<comment type="caution">
    <text evidence="2">The sequence shown here is derived from an EMBL/GenBank/DDBJ whole genome shotgun (WGS) entry which is preliminary data.</text>
</comment>
<accession>A0A0J5WH15</accession>
<dbReference type="RefSeq" id="WP_048250909.1">
    <property type="nucleotide sequence ID" value="NZ_LDWR01000063.1"/>
</dbReference>
<organism evidence="2 3">
    <name type="scientific">Burkholderia cepacia</name>
    <name type="common">Pseudomonas cepacia</name>
    <dbReference type="NCBI Taxonomy" id="292"/>
    <lineage>
        <taxon>Bacteria</taxon>
        <taxon>Pseudomonadati</taxon>
        <taxon>Pseudomonadota</taxon>
        <taxon>Betaproteobacteria</taxon>
        <taxon>Burkholderiales</taxon>
        <taxon>Burkholderiaceae</taxon>
        <taxon>Burkholderia</taxon>
        <taxon>Burkholderia cepacia complex</taxon>
    </lineage>
</organism>
<dbReference type="InterPro" id="IPR011009">
    <property type="entry name" value="Kinase-like_dom_sf"/>
</dbReference>
<dbReference type="PATRIC" id="fig|292.27.peg.7371"/>
<reference evidence="2 3" key="1">
    <citation type="submission" date="2015-05" db="EMBL/GenBank/DDBJ databases">
        <title>Draft genome of Burkholderia cepacia LK29.</title>
        <authorList>
            <person name="Chan X.Y."/>
        </authorList>
    </citation>
    <scope>NUCLEOTIDE SEQUENCE [LARGE SCALE GENOMIC DNA]</scope>
    <source>
        <strain evidence="2 3">LK29</strain>
    </source>
</reference>
<dbReference type="EMBL" id="LDWR01000063">
    <property type="protein sequence ID" value="KML47313.1"/>
    <property type="molecule type" value="Genomic_DNA"/>
</dbReference>
<dbReference type="Gene3D" id="3.90.1200.10">
    <property type="match status" value="1"/>
</dbReference>
<feature type="domain" description="Aminoglycoside phosphotransferase" evidence="1">
    <location>
        <begin position="28"/>
        <end position="265"/>
    </location>
</feature>
<keyword evidence="2" id="KW-0808">Transferase</keyword>
<evidence type="ECO:0000313" key="3">
    <source>
        <dbReference type="Proteomes" id="UP000036338"/>
    </source>
</evidence>
<protein>
    <submittedName>
        <fullName evidence="2">Aminoglycoside phosphotransferase</fullName>
    </submittedName>
</protein>
<dbReference type="Proteomes" id="UP000036338">
    <property type="component" value="Unassembled WGS sequence"/>
</dbReference>
<evidence type="ECO:0000313" key="2">
    <source>
        <dbReference type="EMBL" id="KML47313.1"/>
    </source>
</evidence>
<evidence type="ECO:0000259" key="1">
    <source>
        <dbReference type="Pfam" id="PF01636"/>
    </source>
</evidence>
<dbReference type="AlphaFoldDB" id="A0A0J5WH15"/>
<dbReference type="Pfam" id="PF01636">
    <property type="entry name" value="APH"/>
    <property type="match status" value="1"/>
</dbReference>
<name>A0A0J5WH15_BURCE</name>
<dbReference type="InterPro" id="IPR002575">
    <property type="entry name" value="Aminoglycoside_PTrfase"/>
</dbReference>
<sequence>MDPLAATFDEIRDAYALGRSGPPRQVGERVWHLPTDDGGVAIKLYALEHHARAAKEATVLAHFETHGDARFRVQTLKRTKVGAPLWTGAGSHAMLTRWEAGQFRTYDTFSPAEWEALGASLAALHLSLERLHLPSLDTIGARLAAIDADAVRRSLLDALDRARSNEGAANLRRYVELALRMLDRYYPGSVEAFPADDPQHPIHNDYNQFNYLFADACTPPLILDWEASIGAPREYELVRCLNHLPLEAPHLAEAFVLAYRRVRPVNPARIAWAVDAACLQHALKLWVVQGWLDDPSRFAAHLSGAVTMASAMVDARDRLVDFFSRCVQAGS</sequence>
<proteinExistence type="predicted"/>
<gene>
    <name evidence="2" type="ORF">VL15_32370</name>
</gene>
<dbReference type="SUPFAM" id="SSF56112">
    <property type="entry name" value="Protein kinase-like (PK-like)"/>
    <property type="match status" value="1"/>
</dbReference>